<accession>A0A401QIB2</accession>
<sequence>MSTSGNANDSHLSSSSTEPRAAPASDTDRVKHSSGDRGFPAPGSQAHGSQVPLHHPGWVSRRNDLRVPEPSPDCGASEDRIEGGQLTYASLDAPGTTDAPLQDPRNFPCPQAIPLQPVVQASSHRLVSAATEGHEVNPDAITPGRHGTLASSAAEMLRHERYLQQCAANGADHPDLGGNCVYAEQSQSVMLPLLPNQPSLEDLTQLLNYSFLSHASFHPLELQVDETMLT</sequence>
<dbReference type="EMBL" id="BFAA01121792">
    <property type="protein sequence ID" value="GCB85086.1"/>
    <property type="molecule type" value="Genomic_DNA"/>
</dbReference>
<protein>
    <submittedName>
        <fullName evidence="2">Uncharacterized protein</fullName>
    </submittedName>
</protein>
<feature type="non-terminal residue" evidence="2">
    <location>
        <position position="230"/>
    </location>
</feature>
<keyword evidence="3" id="KW-1185">Reference proteome</keyword>
<evidence type="ECO:0000256" key="1">
    <source>
        <dbReference type="SAM" id="MobiDB-lite"/>
    </source>
</evidence>
<dbReference type="OrthoDB" id="8190486at2759"/>
<gene>
    <name evidence="2" type="ORF">scyTo_0025735</name>
</gene>
<proteinExistence type="predicted"/>
<evidence type="ECO:0000313" key="2">
    <source>
        <dbReference type="EMBL" id="GCB85086.1"/>
    </source>
</evidence>
<organism evidence="2 3">
    <name type="scientific">Scyliorhinus torazame</name>
    <name type="common">Cloudy catshark</name>
    <name type="synonym">Catulus torazame</name>
    <dbReference type="NCBI Taxonomy" id="75743"/>
    <lineage>
        <taxon>Eukaryota</taxon>
        <taxon>Metazoa</taxon>
        <taxon>Chordata</taxon>
        <taxon>Craniata</taxon>
        <taxon>Vertebrata</taxon>
        <taxon>Chondrichthyes</taxon>
        <taxon>Elasmobranchii</taxon>
        <taxon>Galeomorphii</taxon>
        <taxon>Galeoidea</taxon>
        <taxon>Carcharhiniformes</taxon>
        <taxon>Scyliorhinidae</taxon>
        <taxon>Scyliorhinus</taxon>
    </lineage>
</organism>
<reference evidence="2 3" key="1">
    <citation type="journal article" date="2018" name="Nat. Ecol. Evol.">
        <title>Shark genomes provide insights into elasmobranch evolution and the origin of vertebrates.</title>
        <authorList>
            <person name="Hara Y"/>
            <person name="Yamaguchi K"/>
            <person name="Onimaru K"/>
            <person name="Kadota M"/>
            <person name="Koyanagi M"/>
            <person name="Keeley SD"/>
            <person name="Tatsumi K"/>
            <person name="Tanaka K"/>
            <person name="Motone F"/>
            <person name="Kageyama Y"/>
            <person name="Nozu R"/>
            <person name="Adachi N"/>
            <person name="Nishimura O"/>
            <person name="Nakagawa R"/>
            <person name="Tanegashima C"/>
            <person name="Kiyatake I"/>
            <person name="Matsumoto R"/>
            <person name="Murakumo K"/>
            <person name="Nishida K"/>
            <person name="Terakita A"/>
            <person name="Kuratani S"/>
            <person name="Sato K"/>
            <person name="Hyodo S Kuraku.S."/>
        </authorList>
    </citation>
    <scope>NUCLEOTIDE SEQUENCE [LARGE SCALE GENOMIC DNA]</scope>
</reference>
<dbReference type="Proteomes" id="UP000288216">
    <property type="component" value="Unassembled WGS sequence"/>
</dbReference>
<feature type="compositionally biased region" description="Polar residues" evidence="1">
    <location>
        <begin position="1"/>
        <end position="18"/>
    </location>
</feature>
<comment type="caution">
    <text evidence="2">The sequence shown here is derived from an EMBL/GenBank/DDBJ whole genome shotgun (WGS) entry which is preliminary data.</text>
</comment>
<feature type="compositionally biased region" description="Basic and acidic residues" evidence="1">
    <location>
        <begin position="26"/>
        <end position="35"/>
    </location>
</feature>
<dbReference type="AlphaFoldDB" id="A0A401QIB2"/>
<name>A0A401QIB2_SCYTO</name>
<feature type="region of interest" description="Disordered" evidence="1">
    <location>
        <begin position="1"/>
        <end position="80"/>
    </location>
</feature>
<evidence type="ECO:0000313" key="3">
    <source>
        <dbReference type="Proteomes" id="UP000288216"/>
    </source>
</evidence>